<dbReference type="Proteomes" id="UP000184148">
    <property type="component" value="Unassembled WGS sequence"/>
</dbReference>
<dbReference type="InterPro" id="IPR058792">
    <property type="entry name" value="Beta-barrel_RND_2"/>
</dbReference>
<evidence type="ECO:0000256" key="1">
    <source>
        <dbReference type="ARBA" id="ARBA00009477"/>
    </source>
</evidence>
<feature type="domain" description="Multidrug resistance protein MdtA-like alpha-helical hairpin" evidence="2">
    <location>
        <begin position="106"/>
        <end position="173"/>
    </location>
</feature>
<dbReference type="RefSeq" id="WP_073239414.1">
    <property type="nucleotide sequence ID" value="NZ_FQUY01000016.1"/>
</dbReference>
<dbReference type="PANTHER" id="PTHR30469">
    <property type="entry name" value="MULTIDRUG RESISTANCE PROTEIN MDTA"/>
    <property type="match status" value="1"/>
</dbReference>
<feature type="domain" description="Multidrug resistance protein MdtA-like barrel-sandwich hybrid" evidence="3">
    <location>
        <begin position="66"/>
        <end position="198"/>
    </location>
</feature>
<dbReference type="Gene3D" id="2.40.420.20">
    <property type="match status" value="1"/>
</dbReference>
<dbReference type="GO" id="GO:0015562">
    <property type="term" value="F:efflux transmembrane transporter activity"/>
    <property type="evidence" value="ECO:0007669"/>
    <property type="project" value="TreeGrafter"/>
</dbReference>
<dbReference type="InterPro" id="IPR058625">
    <property type="entry name" value="MdtA-like_BSH"/>
</dbReference>
<dbReference type="EMBL" id="FQUY01000016">
    <property type="protein sequence ID" value="SHF25384.1"/>
    <property type="molecule type" value="Genomic_DNA"/>
</dbReference>
<reference evidence="7" key="1">
    <citation type="submission" date="2016-11" db="EMBL/GenBank/DDBJ databases">
        <authorList>
            <person name="Varghese N."/>
            <person name="Submissions S."/>
        </authorList>
    </citation>
    <scope>NUCLEOTIDE SEQUENCE [LARGE SCALE GENOMIC DNA]</scope>
    <source>
        <strain evidence="7">DSM 12395</strain>
    </source>
</reference>
<dbReference type="Pfam" id="PF25989">
    <property type="entry name" value="YknX_C"/>
    <property type="match status" value="1"/>
</dbReference>
<dbReference type="AlphaFoldDB" id="A0A1M5A5B6"/>
<evidence type="ECO:0000259" key="2">
    <source>
        <dbReference type="Pfam" id="PF25876"/>
    </source>
</evidence>
<dbReference type="InterPro" id="IPR058637">
    <property type="entry name" value="YknX-like_C"/>
</dbReference>
<dbReference type="Pfam" id="PF25876">
    <property type="entry name" value="HH_MFP_RND"/>
    <property type="match status" value="1"/>
</dbReference>
<name>A0A1M5A5B6_9FIRM</name>
<dbReference type="SUPFAM" id="SSF111369">
    <property type="entry name" value="HlyD-like secretion proteins"/>
    <property type="match status" value="1"/>
</dbReference>
<dbReference type="Pfam" id="PF25917">
    <property type="entry name" value="BSH_RND"/>
    <property type="match status" value="1"/>
</dbReference>
<dbReference type="FunFam" id="2.40.30.170:FF:000010">
    <property type="entry name" value="Efflux RND transporter periplasmic adaptor subunit"/>
    <property type="match status" value="1"/>
</dbReference>
<dbReference type="InterPro" id="IPR006143">
    <property type="entry name" value="RND_pump_MFP"/>
</dbReference>
<dbReference type="OrthoDB" id="5392603at2"/>
<protein>
    <submittedName>
        <fullName evidence="6">RND family efflux transporter, MFP subunit</fullName>
    </submittedName>
</protein>
<evidence type="ECO:0000313" key="6">
    <source>
        <dbReference type="EMBL" id="SHF25384.1"/>
    </source>
</evidence>
<organism evidence="6 7">
    <name type="scientific">Desulforamulus putei DSM 12395</name>
    <dbReference type="NCBI Taxonomy" id="1121429"/>
    <lineage>
        <taxon>Bacteria</taxon>
        <taxon>Bacillati</taxon>
        <taxon>Bacillota</taxon>
        <taxon>Clostridia</taxon>
        <taxon>Eubacteriales</taxon>
        <taxon>Peptococcaceae</taxon>
        <taxon>Desulforamulus</taxon>
    </lineage>
</organism>
<accession>A0A1M5A5B6</accession>
<evidence type="ECO:0000313" key="7">
    <source>
        <dbReference type="Proteomes" id="UP000184148"/>
    </source>
</evidence>
<gene>
    <name evidence="6" type="ORF">SAMN02745133_02173</name>
</gene>
<dbReference type="Gene3D" id="2.40.30.170">
    <property type="match status" value="1"/>
</dbReference>
<keyword evidence="7" id="KW-1185">Reference proteome</keyword>
<feature type="domain" description="CusB-like beta-barrel" evidence="4">
    <location>
        <begin position="212"/>
        <end position="287"/>
    </location>
</feature>
<dbReference type="NCBIfam" id="TIGR01730">
    <property type="entry name" value="RND_mfp"/>
    <property type="match status" value="1"/>
</dbReference>
<dbReference type="GO" id="GO:1990281">
    <property type="term" value="C:efflux pump complex"/>
    <property type="evidence" value="ECO:0007669"/>
    <property type="project" value="TreeGrafter"/>
</dbReference>
<proteinExistence type="inferred from homology"/>
<dbReference type="InterPro" id="IPR058624">
    <property type="entry name" value="MdtA-like_HH"/>
</dbReference>
<evidence type="ECO:0000259" key="3">
    <source>
        <dbReference type="Pfam" id="PF25917"/>
    </source>
</evidence>
<evidence type="ECO:0000259" key="4">
    <source>
        <dbReference type="Pfam" id="PF25954"/>
    </source>
</evidence>
<feature type="domain" description="YknX-like C-terminal permuted SH3-like" evidence="5">
    <location>
        <begin position="293"/>
        <end position="360"/>
    </location>
</feature>
<dbReference type="Pfam" id="PF25954">
    <property type="entry name" value="Beta-barrel_RND_2"/>
    <property type="match status" value="1"/>
</dbReference>
<dbReference type="Gene3D" id="1.10.287.470">
    <property type="entry name" value="Helix hairpin bin"/>
    <property type="match status" value="1"/>
</dbReference>
<dbReference type="STRING" id="1121429.SAMN02745133_02173"/>
<sequence>MKRKWKLWLIPVVAVLAFGVMKGGSLWGKSETKQDLPVQTVATRAVAKVKVENALALTGSIEAYHQAVISAKVSGRVSKVTVENGDQVAAGQPLVLLETQDFVNTLAMSQAALKKAETGLTTARADFQRYQELHKQGAISQKEFEGAEAALKMAEADASSAAAAAASAQEALQNATISSPISGLVANRNVTTGQMVSPQGAPLMTVEDISAVYVVVNIEQKDLAKVKPGLKADVTVDAYGDKKFNGVVEVINPVANKGARVFETKIKVDNPEKLLKPGMFAKVQVKTGEAVDALTVPQAALTTKQGMYFVFVPEGNKVKRVQVEIGQIIDQSVEIKKGLTEGQQVVITNVNKLKDQDMVKIAN</sequence>
<evidence type="ECO:0000259" key="5">
    <source>
        <dbReference type="Pfam" id="PF25989"/>
    </source>
</evidence>
<dbReference type="Gene3D" id="2.40.50.100">
    <property type="match status" value="1"/>
</dbReference>
<comment type="similarity">
    <text evidence="1">Belongs to the membrane fusion protein (MFP) (TC 8.A.1) family.</text>
</comment>